<sequence length="252" mass="27003">MRLDNIEIADEGTYSCEAIEQDGTLTVLISELLVRVQPTTGPIVQVQFDPPTSSMSEVPLNTTVTFTCTSTGGRPPATLGWSLTESGTTVSANPTYTSSNNSQGVGDATSTFNFTTTKYGVTYRVQCTASGPDPIQSSTSAITSFTTEKGGLSTGTQAGIGVGVAIGCMALAGVAAYFFVVKRKKRPGRDKDDADTRDPSLLIDIMKTWHIRAKGWRHNHPETKVTTTTTKFPWKPATQRPHHPSPVVTTRS</sequence>
<dbReference type="InParanoid" id="C3Z128"/>
<evidence type="ECO:0000259" key="13">
    <source>
        <dbReference type="PROSITE" id="PS50835"/>
    </source>
</evidence>
<gene>
    <name evidence="14" type="ORF">BRAFLDRAFT_77379</name>
</gene>
<keyword evidence="7" id="KW-1015">Disulfide bond</keyword>
<evidence type="ECO:0000256" key="6">
    <source>
        <dbReference type="ARBA" id="ARBA00023136"/>
    </source>
</evidence>
<keyword evidence="2" id="KW-1003">Cell membrane</keyword>
<name>C3Z128_BRAFL</name>
<feature type="compositionally biased region" description="Low complexity" evidence="11">
    <location>
        <begin position="224"/>
        <end position="238"/>
    </location>
</feature>
<protein>
    <recommendedName>
        <fullName evidence="13">Ig-like domain-containing protein</fullName>
    </recommendedName>
</protein>
<accession>C3Z128</accession>
<keyword evidence="10" id="KW-0393">Immunoglobulin domain</keyword>
<evidence type="ECO:0000256" key="7">
    <source>
        <dbReference type="ARBA" id="ARBA00023157"/>
    </source>
</evidence>
<dbReference type="EMBL" id="GG666571">
    <property type="protein sequence ID" value="EEN53727.1"/>
    <property type="molecule type" value="Genomic_DNA"/>
</dbReference>
<feature type="domain" description="Ig-like" evidence="13">
    <location>
        <begin position="50"/>
        <end position="143"/>
    </location>
</feature>
<keyword evidence="8" id="KW-0675">Receptor</keyword>
<keyword evidence="5 12" id="KW-1133">Transmembrane helix</keyword>
<dbReference type="InterPro" id="IPR013162">
    <property type="entry name" value="CD80_C2-set"/>
</dbReference>
<evidence type="ECO:0000313" key="14">
    <source>
        <dbReference type="EMBL" id="EEN53727.1"/>
    </source>
</evidence>
<evidence type="ECO:0000256" key="3">
    <source>
        <dbReference type="ARBA" id="ARBA00022692"/>
    </source>
</evidence>
<dbReference type="PANTHER" id="PTHR25466">
    <property type="entry name" value="T-LYMPHOCYTE ACTIVATION ANTIGEN"/>
    <property type="match status" value="1"/>
</dbReference>
<organism>
    <name type="scientific">Branchiostoma floridae</name>
    <name type="common">Florida lancelet</name>
    <name type="synonym">Amphioxus</name>
    <dbReference type="NCBI Taxonomy" id="7739"/>
    <lineage>
        <taxon>Eukaryota</taxon>
        <taxon>Metazoa</taxon>
        <taxon>Chordata</taxon>
        <taxon>Cephalochordata</taxon>
        <taxon>Leptocardii</taxon>
        <taxon>Amphioxiformes</taxon>
        <taxon>Branchiostomatidae</taxon>
        <taxon>Branchiostoma</taxon>
    </lineage>
</organism>
<dbReference type="InterPro" id="IPR007110">
    <property type="entry name" value="Ig-like_dom"/>
</dbReference>
<feature type="transmembrane region" description="Helical" evidence="12">
    <location>
        <begin position="158"/>
        <end position="181"/>
    </location>
</feature>
<reference evidence="14" key="1">
    <citation type="journal article" date="2008" name="Nature">
        <title>The amphioxus genome and the evolution of the chordate karyotype.</title>
        <authorList>
            <consortium name="US DOE Joint Genome Institute (JGI-PGF)"/>
            <person name="Putnam N.H."/>
            <person name="Butts T."/>
            <person name="Ferrier D.E.K."/>
            <person name="Furlong R.F."/>
            <person name="Hellsten U."/>
            <person name="Kawashima T."/>
            <person name="Robinson-Rechavi M."/>
            <person name="Shoguchi E."/>
            <person name="Terry A."/>
            <person name="Yu J.-K."/>
            <person name="Benito-Gutierrez E.L."/>
            <person name="Dubchak I."/>
            <person name="Garcia-Fernandez J."/>
            <person name="Gibson-Brown J.J."/>
            <person name="Grigoriev I.V."/>
            <person name="Horton A.C."/>
            <person name="de Jong P.J."/>
            <person name="Jurka J."/>
            <person name="Kapitonov V.V."/>
            <person name="Kohara Y."/>
            <person name="Kuroki Y."/>
            <person name="Lindquist E."/>
            <person name="Lucas S."/>
            <person name="Osoegawa K."/>
            <person name="Pennacchio L.A."/>
            <person name="Salamov A.A."/>
            <person name="Satou Y."/>
            <person name="Sauka-Spengler T."/>
            <person name="Schmutz J."/>
            <person name="Shin-I T."/>
            <person name="Toyoda A."/>
            <person name="Bronner-Fraser M."/>
            <person name="Fujiyama A."/>
            <person name="Holland L.Z."/>
            <person name="Holland P.W.H."/>
            <person name="Satoh N."/>
            <person name="Rokhsar D.S."/>
        </authorList>
    </citation>
    <scope>NUCLEOTIDE SEQUENCE [LARGE SCALE GENOMIC DNA]</scope>
    <source>
        <strain evidence="14">S238N-H82</strain>
        <tissue evidence="14">Testes</tissue>
    </source>
</reference>
<proteinExistence type="predicted"/>
<keyword evidence="3 12" id="KW-0812">Transmembrane</keyword>
<feature type="region of interest" description="Disordered" evidence="11">
    <location>
        <begin position="220"/>
        <end position="252"/>
    </location>
</feature>
<dbReference type="GO" id="GO:0005886">
    <property type="term" value="C:plasma membrane"/>
    <property type="evidence" value="ECO:0007669"/>
    <property type="project" value="UniProtKB-SubCell"/>
</dbReference>
<dbReference type="PANTHER" id="PTHR25466:SF9">
    <property type="entry name" value="FIBRONECTIN TYPE-III DOMAIN-CONTAINING PROTEIN"/>
    <property type="match status" value="1"/>
</dbReference>
<comment type="subcellular location">
    <subcellularLocation>
        <location evidence="1">Cell membrane</location>
        <topology evidence="1">Single-pass type I membrane protein</topology>
    </subcellularLocation>
</comment>
<dbReference type="Pfam" id="PF08205">
    <property type="entry name" value="C2-set_2"/>
    <property type="match status" value="1"/>
</dbReference>
<evidence type="ECO:0000256" key="12">
    <source>
        <dbReference type="SAM" id="Phobius"/>
    </source>
</evidence>
<evidence type="ECO:0000256" key="10">
    <source>
        <dbReference type="ARBA" id="ARBA00023319"/>
    </source>
</evidence>
<evidence type="ECO:0000256" key="2">
    <source>
        <dbReference type="ARBA" id="ARBA00022475"/>
    </source>
</evidence>
<keyword evidence="6 12" id="KW-0472">Membrane</keyword>
<keyword evidence="4" id="KW-0732">Signal</keyword>
<dbReference type="SUPFAM" id="SSF48726">
    <property type="entry name" value="Immunoglobulin"/>
    <property type="match status" value="1"/>
</dbReference>
<dbReference type="InterPro" id="IPR036179">
    <property type="entry name" value="Ig-like_dom_sf"/>
</dbReference>
<evidence type="ECO:0000256" key="5">
    <source>
        <dbReference type="ARBA" id="ARBA00022989"/>
    </source>
</evidence>
<dbReference type="InterPro" id="IPR051713">
    <property type="entry name" value="T-cell_Activation_Regulation"/>
</dbReference>
<dbReference type="InterPro" id="IPR013783">
    <property type="entry name" value="Ig-like_fold"/>
</dbReference>
<dbReference type="PROSITE" id="PS50835">
    <property type="entry name" value="IG_LIKE"/>
    <property type="match status" value="1"/>
</dbReference>
<evidence type="ECO:0000256" key="8">
    <source>
        <dbReference type="ARBA" id="ARBA00023170"/>
    </source>
</evidence>
<keyword evidence="9" id="KW-0325">Glycoprotein</keyword>
<evidence type="ECO:0000256" key="9">
    <source>
        <dbReference type="ARBA" id="ARBA00023180"/>
    </source>
</evidence>
<dbReference type="AlphaFoldDB" id="C3Z128"/>
<evidence type="ECO:0000256" key="4">
    <source>
        <dbReference type="ARBA" id="ARBA00022729"/>
    </source>
</evidence>
<evidence type="ECO:0000256" key="1">
    <source>
        <dbReference type="ARBA" id="ARBA00004251"/>
    </source>
</evidence>
<dbReference type="Gene3D" id="2.60.40.10">
    <property type="entry name" value="Immunoglobulins"/>
    <property type="match status" value="1"/>
</dbReference>
<evidence type="ECO:0000256" key="11">
    <source>
        <dbReference type="SAM" id="MobiDB-lite"/>
    </source>
</evidence>